<dbReference type="AlphaFoldDB" id="A0A6C0LF60"/>
<evidence type="ECO:0000259" key="1">
    <source>
        <dbReference type="Pfam" id="PF08793"/>
    </source>
</evidence>
<sequence>MLYSEYCAEWQKNKTINPITKRKISENGTIYKQFLKACQIKNNCQTKH</sequence>
<dbReference type="EMBL" id="MN740491">
    <property type="protein sequence ID" value="QHU29626.1"/>
    <property type="molecule type" value="Genomic_DNA"/>
</dbReference>
<proteinExistence type="predicted"/>
<organism evidence="2">
    <name type="scientific">viral metagenome</name>
    <dbReference type="NCBI Taxonomy" id="1070528"/>
    <lineage>
        <taxon>unclassified sequences</taxon>
        <taxon>metagenomes</taxon>
        <taxon>organismal metagenomes</taxon>
    </lineage>
</organism>
<reference evidence="2" key="1">
    <citation type="journal article" date="2020" name="Nature">
        <title>Giant virus diversity and host interactions through global metagenomics.</title>
        <authorList>
            <person name="Schulz F."/>
            <person name="Roux S."/>
            <person name="Paez-Espino D."/>
            <person name="Jungbluth S."/>
            <person name="Walsh D.A."/>
            <person name="Denef V.J."/>
            <person name="McMahon K.D."/>
            <person name="Konstantinidis K.T."/>
            <person name="Eloe-Fadrosh E.A."/>
            <person name="Kyrpides N.C."/>
            <person name="Woyke T."/>
        </authorList>
    </citation>
    <scope>NUCLEOTIDE SEQUENCE</scope>
    <source>
        <strain evidence="2">GVMAG-M-3300027804-48</strain>
    </source>
</reference>
<dbReference type="Pfam" id="PF08793">
    <property type="entry name" value="2C_adapt"/>
    <property type="match status" value="1"/>
</dbReference>
<protein>
    <recommendedName>
        <fullName evidence="1">2-cysteine adaptor domain-containing protein</fullName>
    </recommendedName>
</protein>
<evidence type="ECO:0000313" key="2">
    <source>
        <dbReference type="EMBL" id="QHU29626.1"/>
    </source>
</evidence>
<name>A0A6C0LF60_9ZZZZ</name>
<feature type="domain" description="2-cysteine adaptor" evidence="1">
    <location>
        <begin position="6"/>
        <end position="38"/>
    </location>
</feature>
<accession>A0A6C0LF60</accession>
<dbReference type="InterPro" id="IPR014901">
    <property type="entry name" value="2-cysteine_adaptor"/>
</dbReference>